<keyword evidence="2" id="KW-1185">Reference proteome</keyword>
<accession>A0ABT6VQT6</accession>
<comment type="caution">
    <text evidence="1">The sequence shown here is derived from an EMBL/GenBank/DDBJ whole genome shotgun (WGS) entry which is preliminary data.</text>
</comment>
<sequence length="222" mass="25536">MSNQSADTFIQHFENQLHIIRLVDSVLHRKILYAATLDPFSRACFGKNGTHRDRVSKLIKNLSGWDSHSRVSLPQLKLNLEQSCEKSNGNFYAEVCSALGGWPEGQLVRLHQSPEIDSLKLLAVNEKQIELVARCQYVNLFYNYRNALIHEFREPGYGLEFSNDGSDPYYHGMIDSPWQLVYPVAFFDSLVESVLNNLSEFFEVNSIEPHDQFEFGSTWLSR</sequence>
<evidence type="ECO:0000313" key="2">
    <source>
        <dbReference type="Proteomes" id="UP001244242"/>
    </source>
</evidence>
<protein>
    <recommendedName>
        <fullName evidence="3">pEK499-p136 HEPN domain-containing protein</fullName>
    </recommendedName>
</protein>
<gene>
    <name evidence="1" type="ORF">QLQ84_21415</name>
</gene>
<dbReference type="Proteomes" id="UP001244242">
    <property type="component" value="Unassembled WGS sequence"/>
</dbReference>
<evidence type="ECO:0000313" key="1">
    <source>
        <dbReference type="EMBL" id="MDI5936356.1"/>
    </source>
</evidence>
<reference evidence="1 2" key="1">
    <citation type="submission" date="2023-04" db="EMBL/GenBank/DDBJ databases">
        <title>Halomonas strains isolated from rhizosphere soil.</title>
        <authorList>
            <person name="Xu L."/>
            <person name="Sun J.-Q."/>
        </authorList>
    </citation>
    <scope>NUCLEOTIDE SEQUENCE [LARGE SCALE GENOMIC DNA]</scope>
    <source>
        <strain evidence="1 2">LN1S58</strain>
    </source>
</reference>
<name>A0ABT6VQT6_9GAMM</name>
<organism evidence="1 2">
    <name type="scientific">Halomonas kalidii</name>
    <dbReference type="NCBI Taxonomy" id="3043293"/>
    <lineage>
        <taxon>Bacteria</taxon>
        <taxon>Pseudomonadati</taxon>
        <taxon>Pseudomonadota</taxon>
        <taxon>Gammaproteobacteria</taxon>
        <taxon>Oceanospirillales</taxon>
        <taxon>Halomonadaceae</taxon>
        <taxon>Halomonas</taxon>
    </lineage>
</organism>
<dbReference type="EMBL" id="JASCQO010000055">
    <property type="protein sequence ID" value="MDI5936356.1"/>
    <property type="molecule type" value="Genomic_DNA"/>
</dbReference>
<proteinExistence type="predicted"/>
<dbReference type="RefSeq" id="WP_282723764.1">
    <property type="nucleotide sequence ID" value="NZ_JASCQO010000055.1"/>
</dbReference>
<evidence type="ECO:0008006" key="3">
    <source>
        <dbReference type="Google" id="ProtNLM"/>
    </source>
</evidence>